<dbReference type="AlphaFoldDB" id="A0A835R584"/>
<evidence type="ECO:0000313" key="4">
    <source>
        <dbReference type="Proteomes" id="UP000636800"/>
    </source>
</evidence>
<keyword evidence="1" id="KW-0853">WD repeat</keyword>
<dbReference type="PROSITE" id="PS50082">
    <property type="entry name" value="WD_REPEATS_2"/>
    <property type="match status" value="1"/>
</dbReference>
<reference evidence="3 4" key="1">
    <citation type="journal article" date="2020" name="Nat. Food">
        <title>A phased Vanilla planifolia genome enables genetic improvement of flavour and production.</title>
        <authorList>
            <person name="Hasing T."/>
            <person name="Tang H."/>
            <person name="Brym M."/>
            <person name="Khazi F."/>
            <person name="Huang T."/>
            <person name="Chambers A.H."/>
        </authorList>
    </citation>
    <scope>NUCLEOTIDE SEQUENCE [LARGE SCALE GENOMIC DNA]</scope>
    <source>
        <tissue evidence="3">Leaf</tissue>
    </source>
</reference>
<organism evidence="3 4">
    <name type="scientific">Vanilla planifolia</name>
    <name type="common">Vanilla</name>
    <dbReference type="NCBI Taxonomy" id="51239"/>
    <lineage>
        <taxon>Eukaryota</taxon>
        <taxon>Viridiplantae</taxon>
        <taxon>Streptophyta</taxon>
        <taxon>Embryophyta</taxon>
        <taxon>Tracheophyta</taxon>
        <taxon>Spermatophyta</taxon>
        <taxon>Magnoliopsida</taxon>
        <taxon>Liliopsida</taxon>
        <taxon>Asparagales</taxon>
        <taxon>Orchidaceae</taxon>
        <taxon>Vanilloideae</taxon>
        <taxon>Vanilleae</taxon>
        <taxon>Vanilla</taxon>
    </lineage>
</organism>
<dbReference type="SMART" id="SM01026">
    <property type="entry name" value="Beach"/>
    <property type="match status" value="1"/>
</dbReference>
<dbReference type="PANTHER" id="PTHR13743">
    <property type="entry name" value="BEIGE/BEACH-RELATED"/>
    <property type="match status" value="1"/>
</dbReference>
<dbReference type="InterPro" id="IPR011047">
    <property type="entry name" value="Quinoprotein_ADH-like_sf"/>
</dbReference>
<dbReference type="InterPro" id="IPR050865">
    <property type="entry name" value="BEACH_Domain"/>
</dbReference>
<dbReference type="Pfam" id="PF00400">
    <property type="entry name" value="WD40"/>
    <property type="match status" value="1"/>
</dbReference>
<evidence type="ECO:0000259" key="2">
    <source>
        <dbReference type="PROSITE" id="PS50197"/>
    </source>
</evidence>
<dbReference type="PROSITE" id="PS50197">
    <property type="entry name" value="BEACH"/>
    <property type="match status" value="1"/>
</dbReference>
<accession>A0A835R584</accession>
<dbReference type="Pfam" id="PF02138">
    <property type="entry name" value="Beach"/>
    <property type="match status" value="1"/>
</dbReference>
<feature type="repeat" description="WD" evidence="1">
    <location>
        <begin position="361"/>
        <end position="394"/>
    </location>
</feature>
<sequence length="413" mass="45540">MESEQDDNFAIRFGFRSTIKLIKVKVSVDSGGGGNEFGEGKRIWGSGDSFGHDAHIFSDISDTWNNVLEDIGDLKELVPEMFYLPEILANVNNIELGATGLEKRLDFVKLPPWADNPIDFVQKHRRALESVHVSSHLHEWIDLIFGYKQRGKEAVSASNVFLYTTYEGMIDIDRISDPVQRSAARREIAYFGQAPSQLFTFPHLKRKPLTEALHLQTIFRNPEEIRAYETPYSERSKLPASCIYASNDSVIVVSAHAPAANVALCKWKPNTPDDHGNPFLFHYAKTAVSSGGGALTRMFKGPTGTSSEDWHFSRAVAFAAPGIRSSCIVAVTTDNEIITGGHVDNSIKMISADGSRTIETASGHCAPVTCLSLSPDGTYLATGSRDTTVILWRIHHTSHSNLAKVLETSSFLQ</sequence>
<dbReference type="EMBL" id="JADCNL010000004">
    <property type="protein sequence ID" value="KAG0485901.1"/>
    <property type="molecule type" value="Genomic_DNA"/>
</dbReference>
<dbReference type="Proteomes" id="UP000636800">
    <property type="component" value="Unassembled WGS sequence"/>
</dbReference>
<dbReference type="Gene3D" id="2.130.10.10">
    <property type="entry name" value="YVTN repeat-like/Quinoprotein amine dehydrogenase"/>
    <property type="match status" value="1"/>
</dbReference>
<dbReference type="InterPro" id="IPR036372">
    <property type="entry name" value="BEACH_dom_sf"/>
</dbReference>
<gene>
    <name evidence="3" type="ORF">HPP92_009980</name>
</gene>
<dbReference type="Gene3D" id="1.10.1540.10">
    <property type="entry name" value="BEACH domain"/>
    <property type="match status" value="1"/>
</dbReference>
<proteinExistence type="predicted"/>
<dbReference type="PROSITE" id="PS50294">
    <property type="entry name" value="WD_REPEATS_REGION"/>
    <property type="match status" value="1"/>
</dbReference>
<protein>
    <recommendedName>
        <fullName evidence="2">BEACH domain-containing protein</fullName>
    </recommendedName>
</protein>
<dbReference type="InterPro" id="IPR001680">
    <property type="entry name" value="WD40_rpt"/>
</dbReference>
<dbReference type="SUPFAM" id="SSF50998">
    <property type="entry name" value="Quinoprotein alcohol dehydrogenase-like"/>
    <property type="match status" value="1"/>
</dbReference>
<dbReference type="InterPro" id="IPR015943">
    <property type="entry name" value="WD40/YVTN_repeat-like_dom_sf"/>
</dbReference>
<comment type="caution">
    <text evidence="3">The sequence shown here is derived from an EMBL/GenBank/DDBJ whole genome shotgun (WGS) entry which is preliminary data.</text>
</comment>
<evidence type="ECO:0000256" key="1">
    <source>
        <dbReference type="PROSITE-ProRule" id="PRU00221"/>
    </source>
</evidence>
<dbReference type="SMART" id="SM00320">
    <property type="entry name" value="WD40"/>
    <property type="match status" value="1"/>
</dbReference>
<dbReference type="PANTHER" id="PTHR13743:SF157">
    <property type="entry name" value="BEACH DOMAIN-CONTAINING PROTEIN C2"/>
    <property type="match status" value="1"/>
</dbReference>
<dbReference type="SUPFAM" id="SSF81837">
    <property type="entry name" value="BEACH domain"/>
    <property type="match status" value="1"/>
</dbReference>
<keyword evidence="4" id="KW-1185">Reference proteome</keyword>
<dbReference type="OrthoDB" id="9975114at2759"/>
<evidence type="ECO:0000313" key="3">
    <source>
        <dbReference type="EMBL" id="KAG0485901.1"/>
    </source>
</evidence>
<dbReference type="InterPro" id="IPR000409">
    <property type="entry name" value="BEACH_dom"/>
</dbReference>
<name>A0A835R584_VANPL</name>
<feature type="domain" description="BEACH" evidence="2">
    <location>
        <begin position="1"/>
        <end position="206"/>
    </location>
</feature>